<reference evidence="2" key="1">
    <citation type="journal article" date="2020" name="Stud. Mycol.">
        <title>101 Dothideomycetes genomes: a test case for predicting lifestyles and emergence of pathogens.</title>
        <authorList>
            <person name="Haridas S."/>
            <person name="Albert R."/>
            <person name="Binder M."/>
            <person name="Bloem J."/>
            <person name="Labutti K."/>
            <person name="Salamov A."/>
            <person name="Andreopoulos B."/>
            <person name="Baker S."/>
            <person name="Barry K."/>
            <person name="Bills G."/>
            <person name="Bluhm B."/>
            <person name="Cannon C."/>
            <person name="Castanera R."/>
            <person name="Culley D."/>
            <person name="Daum C."/>
            <person name="Ezra D."/>
            <person name="Gonzalez J."/>
            <person name="Henrissat B."/>
            <person name="Kuo A."/>
            <person name="Liang C."/>
            <person name="Lipzen A."/>
            <person name="Lutzoni F."/>
            <person name="Magnuson J."/>
            <person name="Mondo S."/>
            <person name="Nolan M."/>
            <person name="Ohm R."/>
            <person name="Pangilinan J."/>
            <person name="Park H.-J."/>
            <person name="Ramirez L."/>
            <person name="Alfaro M."/>
            <person name="Sun H."/>
            <person name="Tritt A."/>
            <person name="Yoshinaga Y."/>
            <person name="Zwiers L.-H."/>
            <person name="Turgeon B."/>
            <person name="Goodwin S."/>
            <person name="Spatafora J."/>
            <person name="Crous P."/>
            <person name="Grigoriev I."/>
        </authorList>
    </citation>
    <scope>NUCLEOTIDE SEQUENCE</scope>
    <source>
        <strain evidence="2">CBS 161.51</strain>
    </source>
</reference>
<evidence type="ECO:0000313" key="3">
    <source>
        <dbReference type="Proteomes" id="UP000800038"/>
    </source>
</evidence>
<keyword evidence="1" id="KW-1133">Transmembrane helix</keyword>
<dbReference type="GO" id="GO:0000139">
    <property type="term" value="C:Golgi membrane"/>
    <property type="evidence" value="ECO:0007669"/>
    <property type="project" value="InterPro"/>
</dbReference>
<feature type="transmembrane region" description="Helical" evidence="1">
    <location>
        <begin position="278"/>
        <end position="299"/>
    </location>
</feature>
<dbReference type="PANTHER" id="PTHR31410:SF1">
    <property type="entry name" value="POST-GPI ATTACHMENT TO PROTEINS FACTOR 4"/>
    <property type="match status" value="1"/>
</dbReference>
<dbReference type="PANTHER" id="PTHR31410">
    <property type="entry name" value="TRANSMEMBRANE PROTEIN 246"/>
    <property type="match status" value="1"/>
</dbReference>
<organism evidence="2 3">
    <name type="scientific">Clathrospora elynae</name>
    <dbReference type="NCBI Taxonomy" id="706981"/>
    <lineage>
        <taxon>Eukaryota</taxon>
        <taxon>Fungi</taxon>
        <taxon>Dikarya</taxon>
        <taxon>Ascomycota</taxon>
        <taxon>Pezizomycotina</taxon>
        <taxon>Dothideomycetes</taxon>
        <taxon>Pleosporomycetidae</taxon>
        <taxon>Pleosporales</taxon>
        <taxon>Diademaceae</taxon>
        <taxon>Clathrospora</taxon>
    </lineage>
</organism>
<evidence type="ECO:0000256" key="1">
    <source>
        <dbReference type="SAM" id="Phobius"/>
    </source>
</evidence>
<accession>A0A6A5SZ42</accession>
<dbReference type="CDD" id="cd22189">
    <property type="entry name" value="PGAP4-like_fungal"/>
    <property type="match status" value="1"/>
</dbReference>
<keyword evidence="1" id="KW-0812">Transmembrane</keyword>
<proteinExistence type="predicted"/>
<dbReference type="GO" id="GO:0006506">
    <property type="term" value="P:GPI anchor biosynthetic process"/>
    <property type="evidence" value="ECO:0007669"/>
    <property type="project" value="InterPro"/>
</dbReference>
<dbReference type="OrthoDB" id="2016523at2759"/>
<dbReference type="GO" id="GO:0016757">
    <property type="term" value="F:glycosyltransferase activity"/>
    <property type="evidence" value="ECO:0007669"/>
    <property type="project" value="InterPro"/>
</dbReference>
<name>A0A6A5SZ42_9PLEO</name>
<dbReference type="InterPro" id="IPR029675">
    <property type="entry name" value="PGAP4"/>
</dbReference>
<dbReference type="EMBL" id="ML976010">
    <property type="protein sequence ID" value="KAF1945270.1"/>
    <property type="molecule type" value="Genomic_DNA"/>
</dbReference>
<keyword evidence="1" id="KW-0472">Membrane</keyword>
<evidence type="ECO:0008006" key="4">
    <source>
        <dbReference type="Google" id="ProtNLM"/>
    </source>
</evidence>
<evidence type="ECO:0000313" key="2">
    <source>
        <dbReference type="EMBL" id="KAF1945270.1"/>
    </source>
</evidence>
<sequence length="430" mass="49772">MHFSLSRLTVGFAVFVAFSFFYAINSISARDPTSVFFNPRKGYAPRYSAVRRQQAGAFISAYDPATVVKAGDEKKRKLCVGIPSYNREAAQYLPDAVGSLLDGLTPEERQEIYLIVFIPHSKPEVHPAYREHWLSGLADEVLIYGYGIDRMQYIRDMEQKRKFDEKSLFDYSYLLDRCTELFTPYIAILEDDAIAMDGWYHRTIAAIHEAEQQAALRRAKPDFLYLRLFYTEEFLGWNAEDWKHYLFNSIYVAIVPTLVIFFMRFAQPTKKLSLVLMTRRIFIAMYAMLAVFILTYFALGRITVLPLPVGVHEMSQFGCCSQAFVFPNTKARELVIYFKERHVGYMDVLTEDFADERGELRYAVTPSLFQHVGKRSSKGDDYGKMSKWGMSVAEKIWSFGFEKFDWRALKKEHEEVTKMRHQGQQTSASG</sequence>
<dbReference type="AlphaFoldDB" id="A0A6A5SZ42"/>
<feature type="transmembrane region" description="Helical" evidence="1">
    <location>
        <begin position="245"/>
        <end position="266"/>
    </location>
</feature>
<protein>
    <recommendedName>
        <fullName evidence="4">Integral membrane protein-like protein</fullName>
    </recommendedName>
</protein>
<keyword evidence="3" id="KW-1185">Reference proteome</keyword>
<dbReference type="Proteomes" id="UP000800038">
    <property type="component" value="Unassembled WGS sequence"/>
</dbReference>
<gene>
    <name evidence="2" type="ORF">EJ02DRAFT_339034</name>
</gene>